<dbReference type="EMBL" id="LKEU01000012">
    <property type="protein sequence ID" value="OFV72069.1"/>
    <property type="molecule type" value="Genomic_DNA"/>
</dbReference>
<dbReference type="OrthoDB" id="2735991at2"/>
<comment type="caution">
    <text evidence="4">The sequence shown here is derived from an EMBL/GenBank/DDBJ whole genome shotgun (WGS) entry which is preliminary data.</text>
</comment>
<dbReference type="Pfam" id="PF01381">
    <property type="entry name" value="HTH_3"/>
    <property type="match status" value="1"/>
</dbReference>
<reference evidence="4 5" key="1">
    <citation type="submission" date="2015-09" db="EMBL/GenBank/DDBJ databases">
        <title>Genome sequence of Acetobacterium wieringae DSM 1911.</title>
        <authorList>
            <person name="Poehlein A."/>
            <person name="Bengelsdorf F.R."/>
            <person name="Schiel-Bengelsdorf B."/>
            <person name="Duerre P."/>
            <person name="Daniel R."/>
        </authorList>
    </citation>
    <scope>NUCLEOTIDE SEQUENCE [LARGE SCALE GENOMIC DNA]</scope>
    <source>
        <strain evidence="4 5">DSM 1911</strain>
    </source>
</reference>
<protein>
    <submittedName>
        <fullName evidence="4">Transcriptional repressor DicA</fullName>
    </submittedName>
</protein>
<gene>
    <name evidence="4" type="ORF">ACWI_03190</name>
</gene>
<dbReference type="PANTHER" id="PTHR46558:SF4">
    <property type="entry name" value="DNA-BIDING PHAGE PROTEIN"/>
    <property type="match status" value="1"/>
</dbReference>
<evidence type="ECO:0000256" key="2">
    <source>
        <dbReference type="SAM" id="MobiDB-lite"/>
    </source>
</evidence>
<evidence type="ECO:0000313" key="4">
    <source>
        <dbReference type="EMBL" id="OFV72069.1"/>
    </source>
</evidence>
<proteinExistence type="predicted"/>
<evidence type="ECO:0000313" key="5">
    <source>
        <dbReference type="Proteomes" id="UP000176244"/>
    </source>
</evidence>
<sequence>MNSRIKEVRKELGHSQETFGSLLGVTKAAISRIETGERGTTDQMIRAICREFNVSEEWLRTGSGDMFNLTQDDELLDLQKKYNLDQLDIKILQEYLKLSPEHRKIFKGYFVNVFGGAVASEDEAIDLEVEAYRKELEDERRFSTSGASPDTADVKKKVG</sequence>
<dbReference type="InterPro" id="IPR010982">
    <property type="entry name" value="Lambda_DNA-bd_dom_sf"/>
</dbReference>
<dbReference type="PROSITE" id="PS50943">
    <property type="entry name" value="HTH_CROC1"/>
    <property type="match status" value="1"/>
</dbReference>
<dbReference type="SMART" id="SM00530">
    <property type="entry name" value="HTH_XRE"/>
    <property type="match status" value="1"/>
</dbReference>
<organism evidence="4 5">
    <name type="scientific">Acetobacterium wieringae</name>
    <dbReference type="NCBI Taxonomy" id="52694"/>
    <lineage>
        <taxon>Bacteria</taxon>
        <taxon>Bacillati</taxon>
        <taxon>Bacillota</taxon>
        <taxon>Clostridia</taxon>
        <taxon>Eubacteriales</taxon>
        <taxon>Eubacteriaceae</taxon>
        <taxon>Acetobacterium</taxon>
    </lineage>
</organism>
<dbReference type="CDD" id="cd00093">
    <property type="entry name" value="HTH_XRE"/>
    <property type="match status" value="1"/>
</dbReference>
<dbReference type="Gene3D" id="1.10.260.40">
    <property type="entry name" value="lambda repressor-like DNA-binding domains"/>
    <property type="match status" value="1"/>
</dbReference>
<feature type="region of interest" description="Disordered" evidence="2">
    <location>
        <begin position="138"/>
        <end position="159"/>
    </location>
</feature>
<accession>A0A1F2PKX7</accession>
<dbReference type="GO" id="GO:0003677">
    <property type="term" value="F:DNA binding"/>
    <property type="evidence" value="ECO:0007669"/>
    <property type="project" value="UniProtKB-KW"/>
</dbReference>
<dbReference type="STRING" id="52694.ACWI_03190"/>
<evidence type="ECO:0000259" key="3">
    <source>
        <dbReference type="PROSITE" id="PS50943"/>
    </source>
</evidence>
<dbReference type="RefSeq" id="WP_070369700.1">
    <property type="nucleotide sequence ID" value="NZ_LKEU01000012.1"/>
</dbReference>
<feature type="domain" description="HTH cro/C1-type" evidence="3">
    <location>
        <begin position="5"/>
        <end position="59"/>
    </location>
</feature>
<dbReference type="PANTHER" id="PTHR46558">
    <property type="entry name" value="TRACRIPTIONAL REGULATORY PROTEIN-RELATED-RELATED"/>
    <property type="match status" value="1"/>
</dbReference>
<dbReference type="Proteomes" id="UP000176244">
    <property type="component" value="Unassembled WGS sequence"/>
</dbReference>
<name>A0A1F2PKX7_9FIRM</name>
<dbReference type="SUPFAM" id="SSF47413">
    <property type="entry name" value="lambda repressor-like DNA-binding domains"/>
    <property type="match status" value="1"/>
</dbReference>
<dbReference type="AlphaFoldDB" id="A0A1F2PKX7"/>
<keyword evidence="1" id="KW-0238">DNA-binding</keyword>
<dbReference type="InterPro" id="IPR001387">
    <property type="entry name" value="Cro/C1-type_HTH"/>
</dbReference>
<evidence type="ECO:0000256" key="1">
    <source>
        <dbReference type="ARBA" id="ARBA00023125"/>
    </source>
</evidence>